<sequence length="983" mass="106996">MGASSVHAASNRLDRLIGPLCNTRSIDPAAGRPVLRSGMRFADVVIPVEWASEPLLHAEFSGTGAGTAPLTWAQQVLWRSISRFGSNHQFLNLRRTVAISARAGIDVATATRAVGALVSRHAALRTRLPLRDGEPHQEAVPAGVLPLLVCVGTGDGAQAARAAAGRLGDVAFDHAAEWPLRMALVTVDERVRQVVLVFSHTTVDAHAAEVVLRDLRLLLLRGSLPTPPGPQSTEVARLQHGADRRRSERSVAYWLREYQRLPQEPMEPTGPGLDPPFRRGVLVSSAVDTAARLIAARHRVSVPAVLAAGYYAMAARNSGRTMSGLFPMAHNRFRTEYANAVANLGQIGFCVVDLAGRPDFGEVLSRVWAASLNGLRHAYYEPPALRQTFEEQGIEFDPAFRAHYYFNDVRLSVGGGESAPEATADDLRAAMASSTFSWTAGLHQASWHLLTHVVDEPGGVGITLTADTRLIAMDAIEPFLRDMEELLVRAAHTDVPWPWSTTTATAASGSTRVATEPVAVDGEEIVSVPFDGGRDASAPLTWGQRAMWRSMDEFDSPAGYRVLSLPRKLPVPARSEVTVARALQAVGALVARHESLRTRFRRRDDELHQEATGAGRLPVLVHAVPRPQDDPDGRDAAAALTARLRAPRFDHVAEWPLRIALVTVADRVRQVVAVFSHATVDFHASDLVLRDLRALLLSATAHRAPGLQSLDLAERERDVEQRRSQRAVAYWVRELDGLAPSLSEPVGSAPSPRYRRGSLVSAAVHHAVRLVAARYRTSTANAILAATAAGLSGDGGQPTCGIVVMANNRFQPGHEQAIGTLNQIGLCRLDLAGRPDFAELLSRAGRAALNAYRHAYYDPAVWESTFTDLGHDHRTFLAHYCYLNDARLSREVDPAQPGPDEADLRAMTSGSDFRWLTELEQFPWRCRVQVLDAPGAVELVVTADTRYFPAQRVEPFLRGIEALLVEAAVQDVPWPWSPAPAAR</sequence>
<comment type="caution">
    <text evidence="2">The sequence shown here is derived from an EMBL/GenBank/DDBJ whole genome shotgun (WGS) entry which is preliminary data.</text>
</comment>
<accession>A0A4R0GRB9</accession>
<dbReference type="GO" id="GO:0047527">
    <property type="term" value="F:2,3-dihydroxybenzoate-serine ligase activity"/>
    <property type="evidence" value="ECO:0007669"/>
    <property type="project" value="TreeGrafter"/>
</dbReference>
<keyword evidence="3" id="KW-1185">Reference proteome</keyword>
<feature type="domain" description="Condensation" evidence="1">
    <location>
        <begin position="66"/>
        <end position="491"/>
    </location>
</feature>
<reference evidence="2 3" key="1">
    <citation type="submission" date="2019-02" db="EMBL/GenBank/DDBJ databases">
        <title>Jishengella sp. nov., isolated from a root of Zingiber montanum.</title>
        <authorList>
            <person name="Kuncharoen N."/>
            <person name="Kudo T."/>
            <person name="Masahiro Y."/>
            <person name="Ohkuma M."/>
            <person name="Tanasupawat S."/>
        </authorList>
    </citation>
    <scope>NUCLEOTIDE SEQUENCE [LARGE SCALE GENOMIC DNA]</scope>
    <source>
        <strain evidence="2 3">PLAI 1-1</strain>
    </source>
</reference>
<dbReference type="GO" id="GO:0031177">
    <property type="term" value="F:phosphopantetheine binding"/>
    <property type="evidence" value="ECO:0007669"/>
    <property type="project" value="TreeGrafter"/>
</dbReference>
<evidence type="ECO:0000313" key="2">
    <source>
        <dbReference type="EMBL" id="TCC00141.1"/>
    </source>
</evidence>
<evidence type="ECO:0000259" key="1">
    <source>
        <dbReference type="Pfam" id="PF00668"/>
    </source>
</evidence>
<dbReference type="PANTHER" id="PTHR45527">
    <property type="entry name" value="NONRIBOSOMAL PEPTIDE SYNTHETASE"/>
    <property type="match status" value="1"/>
</dbReference>
<evidence type="ECO:0000313" key="3">
    <source>
        <dbReference type="Proteomes" id="UP000292274"/>
    </source>
</evidence>
<organism evidence="2 3">
    <name type="scientific">Micromonospora zingiberis</name>
    <dbReference type="NCBI Taxonomy" id="2053011"/>
    <lineage>
        <taxon>Bacteria</taxon>
        <taxon>Bacillati</taxon>
        <taxon>Actinomycetota</taxon>
        <taxon>Actinomycetes</taxon>
        <taxon>Micromonosporales</taxon>
        <taxon>Micromonosporaceae</taxon>
        <taxon>Micromonospora</taxon>
    </lineage>
</organism>
<dbReference type="Gene3D" id="3.30.559.10">
    <property type="entry name" value="Chloramphenicol acetyltransferase-like domain"/>
    <property type="match status" value="2"/>
</dbReference>
<dbReference type="GO" id="GO:0009366">
    <property type="term" value="C:enterobactin synthetase complex"/>
    <property type="evidence" value="ECO:0007669"/>
    <property type="project" value="TreeGrafter"/>
</dbReference>
<dbReference type="AlphaFoldDB" id="A0A4R0GRB9"/>
<gene>
    <name evidence="2" type="ORF">E0H26_00025</name>
</gene>
<feature type="domain" description="Condensation" evidence="1">
    <location>
        <begin position="574"/>
        <end position="858"/>
    </location>
</feature>
<dbReference type="GO" id="GO:0005829">
    <property type="term" value="C:cytosol"/>
    <property type="evidence" value="ECO:0007669"/>
    <property type="project" value="TreeGrafter"/>
</dbReference>
<dbReference type="Pfam" id="PF00668">
    <property type="entry name" value="Condensation"/>
    <property type="match status" value="2"/>
</dbReference>
<dbReference type="Proteomes" id="UP000292274">
    <property type="component" value="Unassembled WGS sequence"/>
</dbReference>
<dbReference type="GO" id="GO:0009239">
    <property type="term" value="P:enterobactin biosynthetic process"/>
    <property type="evidence" value="ECO:0007669"/>
    <property type="project" value="TreeGrafter"/>
</dbReference>
<dbReference type="EMBL" id="SJJR01000001">
    <property type="protein sequence ID" value="TCC00141.1"/>
    <property type="molecule type" value="Genomic_DNA"/>
</dbReference>
<name>A0A4R0GRB9_9ACTN</name>
<dbReference type="OrthoDB" id="5194982at2"/>
<dbReference type="GO" id="GO:0043041">
    <property type="term" value="P:amino acid activation for nonribosomal peptide biosynthetic process"/>
    <property type="evidence" value="ECO:0007669"/>
    <property type="project" value="TreeGrafter"/>
</dbReference>
<dbReference type="SUPFAM" id="SSF52777">
    <property type="entry name" value="CoA-dependent acyltransferases"/>
    <property type="match status" value="4"/>
</dbReference>
<protein>
    <recommendedName>
        <fullName evidence="1">Condensation domain-containing protein</fullName>
    </recommendedName>
</protein>
<dbReference type="InterPro" id="IPR001242">
    <property type="entry name" value="Condensation_dom"/>
</dbReference>
<dbReference type="GO" id="GO:0008610">
    <property type="term" value="P:lipid biosynthetic process"/>
    <property type="evidence" value="ECO:0007669"/>
    <property type="project" value="UniProtKB-ARBA"/>
</dbReference>
<dbReference type="Gene3D" id="3.30.559.30">
    <property type="entry name" value="Nonribosomal peptide synthetase, condensation domain"/>
    <property type="match status" value="2"/>
</dbReference>
<dbReference type="PANTHER" id="PTHR45527:SF1">
    <property type="entry name" value="FATTY ACID SYNTHASE"/>
    <property type="match status" value="1"/>
</dbReference>
<proteinExistence type="predicted"/>
<dbReference type="InterPro" id="IPR023213">
    <property type="entry name" value="CAT-like_dom_sf"/>
</dbReference>